<dbReference type="GO" id="GO:1990351">
    <property type="term" value="C:transporter complex"/>
    <property type="evidence" value="ECO:0007669"/>
    <property type="project" value="TreeGrafter"/>
</dbReference>
<dbReference type="OrthoDB" id="9810758at2"/>
<proteinExistence type="predicted"/>
<dbReference type="RefSeq" id="WP_119324508.1">
    <property type="nucleotide sequence ID" value="NZ_AP025739.1"/>
</dbReference>
<evidence type="ECO:0000313" key="3">
    <source>
        <dbReference type="EMBL" id="BDI31989.1"/>
    </source>
</evidence>
<dbReference type="EMBL" id="AP025739">
    <property type="protein sequence ID" value="BDI31989.1"/>
    <property type="molecule type" value="Genomic_DNA"/>
</dbReference>
<protein>
    <submittedName>
        <fullName evidence="3">Uncharacterized protein</fullName>
    </submittedName>
</protein>
<dbReference type="KEGG" id="ccot:CCAX7_40400"/>
<name>A0A402D4Z8_9BACT</name>
<reference evidence="3 4" key="1">
    <citation type="journal article" date="2019" name="Int. J. Syst. Evol. Microbiol.">
        <title>Capsulimonas corticalis gen. nov., sp. nov., an aerobic capsulated bacterium, of a novel bacterial order, Capsulimonadales ord. nov., of the class Armatimonadia of the phylum Armatimonadetes.</title>
        <authorList>
            <person name="Li J."/>
            <person name="Kudo C."/>
            <person name="Tonouchi A."/>
        </authorList>
    </citation>
    <scope>NUCLEOTIDE SEQUENCE [LARGE SCALE GENOMIC DNA]</scope>
    <source>
        <strain evidence="3 4">AX-7</strain>
    </source>
</reference>
<gene>
    <name evidence="3" type="ORF">CCAX7_40400</name>
</gene>
<feature type="signal peptide" evidence="2">
    <location>
        <begin position="1"/>
        <end position="29"/>
    </location>
</feature>
<feature type="compositionally biased region" description="Low complexity" evidence="1">
    <location>
        <begin position="51"/>
        <end position="68"/>
    </location>
</feature>
<dbReference type="GO" id="GO:0009279">
    <property type="term" value="C:cell outer membrane"/>
    <property type="evidence" value="ECO:0007669"/>
    <property type="project" value="TreeGrafter"/>
</dbReference>
<accession>A0A402D4Z8</accession>
<keyword evidence="2" id="KW-0732">Signal</keyword>
<dbReference type="InterPro" id="IPR050218">
    <property type="entry name" value="LptD"/>
</dbReference>
<evidence type="ECO:0000313" key="4">
    <source>
        <dbReference type="Proteomes" id="UP000287394"/>
    </source>
</evidence>
<feature type="region of interest" description="Disordered" evidence="1">
    <location>
        <begin position="33"/>
        <end position="129"/>
    </location>
</feature>
<sequence length="860" mass="93636">MPSRTRSSFRRNSCLLGAALCSLAGGAYGADIDTAPRATPSDLVAPPTTPAPVNTPVVTPPADTSAPVAPAPAPTDLNAPGTDAKPGAPPAPSGAAPTNAAPGTPSGVETPLPGANAPGFVGDEDADPNTSVILENADSFEQTTAGKWTGKGNVRVKYKQYTLNSDQVDVDLDAGEAVFTKNAVLHAPNGETVSSGPDGSLRINLRKDTYTVLNAETSIAPQRLQVGVILPVLVYGGEINGRPGLIDARGSRFTTCDFLEPHYYFLAKQLYVIPGKRLVGKNVTLYRKKRKIITLPWFVVPLDRRLSRQTLFPVVGQTPDEGYFAKFAIGYALSTTLPGILKIDAMQKKGLGLGFDQNYGETSDLKHGAGLVSLYHLADRSTGQDNISGSLNHQQQFGTVLANITSQFQQNSYLVGGSQNRSLSSQFNLSRDVGNLSTAIRTSIDTSDYGVGSSINSSTAFDQTFRPTNSEQLHTLFTLSNNSDSYTGVAANKRSELDTDIEYAQQQKQFDFQILTSKFTQLQNSQVGSTFFGGLERLPEFRLATDATRLPSLSKFLPSTTRLDLSLGSFNEPTSSTSTQRISFGLDTGSSTLKLNDRNTLNYGGSFIQRFYGDNTAEYLLTGRGDYRLKIGRNSSTGFGYNYLRPYGFTPFQFDFSGNNNTANFNYSLQESKQFHLMIATGYDFNAAKETTFGPAAPWQSVSVQMIIQPDGHFQLRTSASYDQNSHRLLDLTNYFRVRGSEGLALDVNTRYAPSQHRFSAINAQLDLPFFRDKNEDAGWRLRAIGGYNGYQNSFDYQGLALTRSWHDWEGTLIYQDTQLGIRPGRTLTFNFRLKAFPAVQPFATGQLGEALDTGLGQIY</sequence>
<dbReference type="Proteomes" id="UP000287394">
    <property type="component" value="Chromosome"/>
</dbReference>
<feature type="compositionally biased region" description="Low complexity" evidence="1">
    <location>
        <begin position="93"/>
        <end position="107"/>
    </location>
</feature>
<dbReference type="PANTHER" id="PTHR30189">
    <property type="entry name" value="LPS-ASSEMBLY PROTEIN"/>
    <property type="match status" value="1"/>
</dbReference>
<keyword evidence="4" id="KW-1185">Reference proteome</keyword>
<dbReference type="PANTHER" id="PTHR30189:SF1">
    <property type="entry name" value="LPS-ASSEMBLY PROTEIN LPTD"/>
    <property type="match status" value="1"/>
</dbReference>
<feature type="chain" id="PRO_5043456188" evidence="2">
    <location>
        <begin position="30"/>
        <end position="860"/>
    </location>
</feature>
<evidence type="ECO:0000256" key="2">
    <source>
        <dbReference type="SAM" id="SignalP"/>
    </source>
</evidence>
<dbReference type="AlphaFoldDB" id="A0A402D4Z8"/>
<organism evidence="3 4">
    <name type="scientific">Capsulimonas corticalis</name>
    <dbReference type="NCBI Taxonomy" id="2219043"/>
    <lineage>
        <taxon>Bacteria</taxon>
        <taxon>Bacillati</taxon>
        <taxon>Armatimonadota</taxon>
        <taxon>Armatimonadia</taxon>
        <taxon>Capsulimonadales</taxon>
        <taxon>Capsulimonadaceae</taxon>
        <taxon>Capsulimonas</taxon>
    </lineage>
</organism>
<evidence type="ECO:0000256" key="1">
    <source>
        <dbReference type="SAM" id="MobiDB-lite"/>
    </source>
</evidence>